<dbReference type="OrthoDB" id="1467719at2"/>
<keyword evidence="1" id="KW-1133">Transmembrane helix</keyword>
<sequence>MNVSQIFSNFKYSKILKNVFFWITISFAVWIIFFDSFSYFEHRTIDKEIEKLEDNRRYFQKEIDKDKKAIKGLKNGDATEKYAREKYYMKRANEDIFIIEFDTLAQ</sequence>
<accession>A0A6I3LMK7</accession>
<dbReference type="Pfam" id="PF04977">
    <property type="entry name" value="DivIC"/>
    <property type="match status" value="1"/>
</dbReference>
<reference evidence="2 3" key="1">
    <citation type="submission" date="2019-11" db="EMBL/GenBank/DDBJ databases">
        <title>Genome of Strain BIT-d1.</title>
        <authorList>
            <person name="Yang Y."/>
        </authorList>
    </citation>
    <scope>NUCLEOTIDE SEQUENCE [LARGE SCALE GENOMIC DNA]</scope>
    <source>
        <strain evidence="2 3">BIT-d1</strain>
    </source>
</reference>
<comment type="caution">
    <text evidence="2">The sequence shown here is derived from an EMBL/GenBank/DDBJ whole genome shotgun (WGS) entry which is preliminary data.</text>
</comment>
<dbReference type="EMBL" id="WMJX01000035">
    <property type="protein sequence ID" value="MTG98947.1"/>
    <property type="molecule type" value="Genomic_DNA"/>
</dbReference>
<protein>
    <submittedName>
        <fullName evidence="2">Septum formation initiator family protein</fullName>
    </submittedName>
</protein>
<organism evidence="2 3">
    <name type="scientific">Myroides albus</name>
    <dbReference type="NCBI Taxonomy" id="2562892"/>
    <lineage>
        <taxon>Bacteria</taxon>
        <taxon>Pseudomonadati</taxon>
        <taxon>Bacteroidota</taxon>
        <taxon>Flavobacteriia</taxon>
        <taxon>Flavobacteriales</taxon>
        <taxon>Flavobacteriaceae</taxon>
        <taxon>Myroides</taxon>
    </lineage>
</organism>
<feature type="transmembrane region" description="Helical" evidence="1">
    <location>
        <begin position="20"/>
        <end position="40"/>
    </location>
</feature>
<evidence type="ECO:0000256" key="1">
    <source>
        <dbReference type="SAM" id="Phobius"/>
    </source>
</evidence>
<dbReference type="Proteomes" id="UP000438760">
    <property type="component" value="Unassembled WGS sequence"/>
</dbReference>
<dbReference type="AlphaFoldDB" id="A0A6I3LMK7"/>
<keyword evidence="1" id="KW-0812">Transmembrane</keyword>
<gene>
    <name evidence="2" type="ORF">GJV76_12535</name>
</gene>
<evidence type="ECO:0000313" key="2">
    <source>
        <dbReference type="EMBL" id="MTG98947.1"/>
    </source>
</evidence>
<evidence type="ECO:0000313" key="3">
    <source>
        <dbReference type="Proteomes" id="UP000438760"/>
    </source>
</evidence>
<proteinExistence type="predicted"/>
<keyword evidence="3" id="KW-1185">Reference proteome</keyword>
<keyword evidence="1" id="KW-0472">Membrane</keyword>
<name>A0A6I3LMK7_9FLAO</name>
<dbReference type="InterPro" id="IPR007060">
    <property type="entry name" value="FtsL/DivIC"/>
</dbReference>
<dbReference type="RefSeq" id="WP_155092958.1">
    <property type="nucleotide sequence ID" value="NZ_CP102754.1"/>
</dbReference>